<name>A0A1V2GYE3_9PROT</name>
<dbReference type="PANTHER" id="PTHR43821">
    <property type="entry name" value="NAD(P)H NITROREDUCTASE YDJA-RELATED"/>
    <property type="match status" value="1"/>
</dbReference>
<dbReference type="InterPro" id="IPR000415">
    <property type="entry name" value="Nitroreductase-like"/>
</dbReference>
<keyword evidence="3 7" id="KW-0288">FMN</keyword>
<dbReference type="InterPro" id="IPR029479">
    <property type="entry name" value="Nitroreductase"/>
</dbReference>
<feature type="binding site" evidence="8">
    <location>
        <position position="51"/>
    </location>
    <ligand>
        <name>FMN</name>
        <dbReference type="ChEBI" id="CHEBI:58210"/>
        <note>ligand shared between dimeric partners</note>
    </ligand>
</feature>
<keyword evidence="2 7" id="KW-0285">Flavoprotein</keyword>
<comment type="caution">
    <text evidence="10">The sequence shown here is derived from an EMBL/GenBank/DDBJ whole genome shotgun (WGS) entry which is preliminary data.</text>
</comment>
<dbReference type="Gene3D" id="3.40.109.10">
    <property type="entry name" value="NADH Oxidase"/>
    <property type="match status" value="1"/>
</dbReference>
<evidence type="ECO:0000313" key="11">
    <source>
        <dbReference type="Proteomes" id="UP000188879"/>
    </source>
</evidence>
<gene>
    <name evidence="10" type="ORF">BKE38_24020</name>
</gene>
<evidence type="ECO:0000256" key="6">
    <source>
        <dbReference type="ARBA" id="ARBA00023027"/>
    </source>
</evidence>
<keyword evidence="6 7" id="KW-0520">NAD</keyword>
<organism evidence="10 11">
    <name type="scientific">Teichococcus deserti</name>
    <dbReference type="NCBI Taxonomy" id="1817963"/>
    <lineage>
        <taxon>Bacteria</taxon>
        <taxon>Pseudomonadati</taxon>
        <taxon>Pseudomonadota</taxon>
        <taxon>Alphaproteobacteria</taxon>
        <taxon>Acetobacterales</taxon>
        <taxon>Roseomonadaceae</taxon>
        <taxon>Roseomonas</taxon>
    </lineage>
</organism>
<evidence type="ECO:0000256" key="1">
    <source>
        <dbReference type="ARBA" id="ARBA00007118"/>
    </source>
</evidence>
<dbReference type="InterPro" id="IPR052530">
    <property type="entry name" value="NAD(P)H_nitroreductase"/>
</dbReference>
<reference evidence="10 11" key="1">
    <citation type="submission" date="2016-10" db="EMBL/GenBank/DDBJ databases">
        <title>Draft Genome sequence of Roseomonas sp. strain M3.</title>
        <authorList>
            <person name="Subhash Y."/>
            <person name="Lee S."/>
        </authorList>
    </citation>
    <scope>NUCLEOTIDE SEQUENCE [LARGE SCALE GENOMIC DNA]</scope>
    <source>
        <strain evidence="10 11">M3</strain>
    </source>
</reference>
<evidence type="ECO:0000256" key="7">
    <source>
        <dbReference type="PIRNR" id="PIRNR000232"/>
    </source>
</evidence>
<dbReference type="Pfam" id="PF00881">
    <property type="entry name" value="Nitroreductase"/>
    <property type="match status" value="1"/>
</dbReference>
<feature type="binding site" description="in other chain" evidence="8">
    <location>
        <begin position="22"/>
        <end position="24"/>
    </location>
    <ligand>
        <name>FMN</name>
        <dbReference type="ChEBI" id="CHEBI:58210"/>
        <note>ligand shared between dimeric partners</note>
    </ligand>
</feature>
<feature type="domain" description="Nitroreductase" evidence="9">
    <location>
        <begin position="20"/>
        <end position="175"/>
    </location>
</feature>
<proteinExistence type="inferred from homology"/>
<evidence type="ECO:0000256" key="4">
    <source>
        <dbReference type="ARBA" id="ARBA00022857"/>
    </source>
</evidence>
<keyword evidence="4 7" id="KW-0521">NADP</keyword>
<evidence type="ECO:0000256" key="5">
    <source>
        <dbReference type="ARBA" id="ARBA00023002"/>
    </source>
</evidence>
<evidence type="ECO:0000256" key="8">
    <source>
        <dbReference type="PIRSR" id="PIRSR000232-1"/>
    </source>
</evidence>
<evidence type="ECO:0000256" key="3">
    <source>
        <dbReference type="ARBA" id="ARBA00022643"/>
    </source>
</evidence>
<dbReference type="GO" id="GO:0016491">
    <property type="term" value="F:oxidoreductase activity"/>
    <property type="evidence" value="ECO:0007669"/>
    <property type="project" value="UniProtKB-UniRule"/>
</dbReference>
<dbReference type="SUPFAM" id="SSF55469">
    <property type="entry name" value="FMN-dependent nitroreductase-like"/>
    <property type="match status" value="1"/>
</dbReference>
<sequence>MPMPTETPSAAADAVLDSLTARRSIGLLQSPAPEGGDLEKILQTAMSAPDHGKLRPWRYVLIRGAARMAFLQVITEAMRARDPEVTEAMLEKQRARIHRTPLIIAVGAAIQAGHKIPEVEQVLTVGAGAMNLLNAFHASGYGAVWLSGANVYDPAVSAALGFEASERLLGFLYVGTPVEPVSPAPPRPDVQKFTRDWRPA</sequence>
<dbReference type="EC" id="1.-.-.-" evidence="7"/>
<accession>A0A1V2GYE3</accession>
<keyword evidence="5 7" id="KW-0560">Oxidoreductase</keyword>
<evidence type="ECO:0000256" key="2">
    <source>
        <dbReference type="ARBA" id="ARBA00022630"/>
    </source>
</evidence>
<dbReference type="EMBL" id="MLCO01000287">
    <property type="protein sequence ID" value="ONG47307.1"/>
    <property type="molecule type" value="Genomic_DNA"/>
</dbReference>
<dbReference type="PANTHER" id="PTHR43821:SF1">
    <property type="entry name" value="NAD(P)H NITROREDUCTASE YDJA-RELATED"/>
    <property type="match status" value="1"/>
</dbReference>
<dbReference type="InterPro" id="IPR026021">
    <property type="entry name" value="YdjA-like"/>
</dbReference>
<protein>
    <recommendedName>
        <fullName evidence="7">Putative NAD(P)H nitroreductase</fullName>
        <ecNumber evidence="7">1.-.-.-</ecNumber>
    </recommendedName>
</protein>
<evidence type="ECO:0000313" key="10">
    <source>
        <dbReference type="EMBL" id="ONG47307.1"/>
    </source>
</evidence>
<feature type="binding site" description="in other chain" evidence="8">
    <location>
        <begin position="145"/>
        <end position="147"/>
    </location>
    <ligand>
        <name>FMN</name>
        <dbReference type="ChEBI" id="CHEBI:58210"/>
        <note>ligand shared between dimeric partners</note>
    </ligand>
</feature>
<dbReference type="AlphaFoldDB" id="A0A1V2GYE3"/>
<dbReference type="PIRSF" id="PIRSF000232">
    <property type="entry name" value="YdjA"/>
    <property type="match status" value="1"/>
</dbReference>
<comment type="similarity">
    <text evidence="1 7">Belongs to the nitroreductase family.</text>
</comment>
<dbReference type="CDD" id="cd02135">
    <property type="entry name" value="YdjA-like"/>
    <property type="match status" value="1"/>
</dbReference>
<evidence type="ECO:0000259" key="9">
    <source>
        <dbReference type="Pfam" id="PF00881"/>
    </source>
</evidence>
<keyword evidence="11" id="KW-1185">Reference proteome</keyword>
<dbReference type="Proteomes" id="UP000188879">
    <property type="component" value="Unassembled WGS sequence"/>
</dbReference>
<comment type="cofactor">
    <cofactor evidence="8">
        <name>FMN</name>
        <dbReference type="ChEBI" id="CHEBI:58210"/>
    </cofactor>
    <text evidence="8">Binds 1 FMN per subunit.</text>
</comment>